<dbReference type="PANTHER" id="PTHR44196">
    <property type="entry name" value="DEHYDROGENASE/REDUCTASE SDR FAMILY MEMBER 7B"/>
    <property type="match status" value="1"/>
</dbReference>
<dbReference type="InterPro" id="IPR002347">
    <property type="entry name" value="SDR_fam"/>
</dbReference>
<comment type="caution">
    <text evidence="5">The sequence shown here is derived from an EMBL/GenBank/DDBJ whole genome shotgun (WGS) entry which is preliminary data.</text>
</comment>
<evidence type="ECO:0000313" key="6">
    <source>
        <dbReference type="Proteomes" id="UP001597097"/>
    </source>
</evidence>
<sequence>MTHDGTVLLTGATGGIGSAIARALLDAGYRVLAVVRDPSHLGALGSLDERCGADDATGPGGRAHKAIGSGLPGAVDEIARPGGPTEEAAGPGEPTEQGTSSVGLTEQAAGSSGPGAVDDIARLGEITPMAANLPWPGMMTPATPSAGATPTGVTIVVADLARPETLATALPDIGELDAFVHCAGIAEVAATADSPVELWRDTFNVNVVSAAELLRLLLPALRRRRGRVVLINAAPGLSPRGWPAYAASKAALRELGDAVRAEEDPHGIRVTTIYPGGTATELLRKVRADFGSPYDPDQCLRPSTVAALVLTALTTSPDAHLTELSVGSAG</sequence>
<reference evidence="6" key="1">
    <citation type="journal article" date="2019" name="Int. J. Syst. Evol. Microbiol.">
        <title>The Global Catalogue of Microorganisms (GCM) 10K type strain sequencing project: providing services to taxonomists for standard genome sequencing and annotation.</title>
        <authorList>
            <consortium name="The Broad Institute Genomics Platform"/>
            <consortium name="The Broad Institute Genome Sequencing Center for Infectious Disease"/>
            <person name="Wu L."/>
            <person name="Ma J."/>
        </authorList>
    </citation>
    <scope>NUCLEOTIDE SEQUENCE [LARGE SCALE GENOMIC DNA]</scope>
    <source>
        <strain evidence="6">CGMCC 1.15399</strain>
    </source>
</reference>
<evidence type="ECO:0000259" key="4">
    <source>
        <dbReference type="Pfam" id="PF05368"/>
    </source>
</evidence>
<dbReference type="PANTHER" id="PTHR44196:SF1">
    <property type="entry name" value="DEHYDROGENASE_REDUCTASE SDR FAMILY MEMBER 7B"/>
    <property type="match status" value="1"/>
</dbReference>
<dbReference type="Proteomes" id="UP001597097">
    <property type="component" value="Unassembled WGS sequence"/>
</dbReference>
<keyword evidence="2" id="KW-0560">Oxidoreductase</keyword>
<dbReference type="Pfam" id="PF05368">
    <property type="entry name" value="NmrA"/>
    <property type="match status" value="1"/>
</dbReference>
<name>A0ABW4GKD1_9ACTN</name>
<protein>
    <submittedName>
        <fullName evidence="5">SDR family NAD(P)-dependent oxidoreductase</fullName>
    </submittedName>
</protein>
<dbReference type="Pfam" id="PF00106">
    <property type="entry name" value="adh_short"/>
    <property type="match status" value="1"/>
</dbReference>
<evidence type="ECO:0000256" key="1">
    <source>
        <dbReference type="ARBA" id="ARBA00006484"/>
    </source>
</evidence>
<dbReference type="InterPro" id="IPR036291">
    <property type="entry name" value="NAD(P)-bd_dom_sf"/>
</dbReference>
<dbReference type="SUPFAM" id="SSF51735">
    <property type="entry name" value="NAD(P)-binding Rossmann-fold domains"/>
    <property type="match status" value="1"/>
</dbReference>
<feature type="region of interest" description="Disordered" evidence="3">
    <location>
        <begin position="55"/>
        <end position="118"/>
    </location>
</feature>
<evidence type="ECO:0000256" key="2">
    <source>
        <dbReference type="ARBA" id="ARBA00023002"/>
    </source>
</evidence>
<dbReference type="InterPro" id="IPR020904">
    <property type="entry name" value="Sc_DH/Rdtase_CS"/>
</dbReference>
<feature type="compositionally biased region" description="Low complexity" evidence="3">
    <location>
        <begin position="81"/>
        <end position="96"/>
    </location>
</feature>
<proteinExistence type="inferred from homology"/>
<dbReference type="PROSITE" id="PS00061">
    <property type="entry name" value="ADH_SHORT"/>
    <property type="match status" value="1"/>
</dbReference>
<accession>A0ABW4GKD1</accession>
<feature type="compositionally biased region" description="Polar residues" evidence="3">
    <location>
        <begin position="97"/>
        <end position="110"/>
    </location>
</feature>
<evidence type="ECO:0000256" key="3">
    <source>
        <dbReference type="SAM" id="MobiDB-lite"/>
    </source>
</evidence>
<comment type="similarity">
    <text evidence="1">Belongs to the short-chain dehydrogenases/reductases (SDR) family.</text>
</comment>
<dbReference type="RefSeq" id="WP_246653341.1">
    <property type="nucleotide sequence ID" value="NZ_JAHKRM010000028.1"/>
</dbReference>
<evidence type="ECO:0000313" key="5">
    <source>
        <dbReference type="EMBL" id="MFD1543242.1"/>
    </source>
</evidence>
<gene>
    <name evidence="5" type="ORF">ACFSJ0_39770</name>
</gene>
<keyword evidence="6" id="KW-1185">Reference proteome</keyword>
<organism evidence="5 6">
    <name type="scientific">Nonomuraea guangzhouensis</name>
    <dbReference type="NCBI Taxonomy" id="1291555"/>
    <lineage>
        <taxon>Bacteria</taxon>
        <taxon>Bacillati</taxon>
        <taxon>Actinomycetota</taxon>
        <taxon>Actinomycetes</taxon>
        <taxon>Streptosporangiales</taxon>
        <taxon>Streptosporangiaceae</taxon>
        <taxon>Nonomuraea</taxon>
    </lineage>
</organism>
<dbReference type="EMBL" id="JBHUCM010000038">
    <property type="protein sequence ID" value="MFD1543242.1"/>
    <property type="molecule type" value="Genomic_DNA"/>
</dbReference>
<dbReference type="InterPro" id="IPR008030">
    <property type="entry name" value="NmrA-like"/>
</dbReference>
<dbReference type="PRINTS" id="PR00081">
    <property type="entry name" value="GDHRDH"/>
</dbReference>
<feature type="domain" description="NmrA-like" evidence="4">
    <location>
        <begin position="4"/>
        <end position="39"/>
    </location>
</feature>
<dbReference type="Gene3D" id="3.40.50.720">
    <property type="entry name" value="NAD(P)-binding Rossmann-like Domain"/>
    <property type="match status" value="2"/>
</dbReference>